<proteinExistence type="predicted"/>
<evidence type="ECO:0008006" key="3">
    <source>
        <dbReference type="Google" id="ProtNLM"/>
    </source>
</evidence>
<dbReference type="RefSeq" id="WP_003653449.1">
    <property type="nucleotide sequence ID" value="NZ_KN050674.1"/>
</dbReference>
<gene>
    <name evidence="1" type="ORF">HMPREF5175_00164</name>
</gene>
<protein>
    <recommendedName>
        <fullName evidence="3">Prophage protein</fullName>
    </recommendedName>
</protein>
<evidence type="ECO:0000313" key="2">
    <source>
        <dbReference type="Proteomes" id="UP000030761"/>
    </source>
</evidence>
<evidence type="ECO:0000313" key="1">
    <source>
        <dbReference type="EMBL" id="KFL97325.1"/>
    </source>
</evidence>
<name>A0AB34P175_LACGS</name>
<organism evidence="1 2">
    <name type="scientific">Lactobacillus gasseri SV-16A-US</name>
    <dbReference type="NCBI Taxonomy" id="575604"/>
    <lineage>
        <taxon>Bacteria</taxon>
        <taxon>Bacillati</taxon>
        <taxon>Bacillota</taxon>
        <taxon>Bacilli</taxon>
        <taxon>Lactobacillales</taxon>
        <taxon>Lactobacillaceae</taxon>
        <taxon>Lactobacillus</taxon>
    </lineage>
</organism>
<dbReference type="AlphaFoldDB" id="A0AB34P175"/>
<accession>A0AB34P175</accession>
<reference evidence="1 2" key="1">
    <citation type="submission" date="2010-03" db="EMBL/GenBank/DDBJ databases">
        <title>The Genome Sequence of Lactobacillus gasseri strain SV-16A-US.</title>
        <authorList>
            <consortium name="The Broad Institute Genome Sequencing Platform"/>
            <person name="Ward D."/>
            <person name="Earl A."/>
            <person name="Feldgarden M."/>
            <person name="Gevers D."/>
            <person name="Young S.K."/>
            <person name="Zeng Q."/>
            <person name="Koehrsen M."/>
            <person name="Alvarado L."/>
            <person name="Berlin A."/>
            <person name="Bochicchio J."/>
            <person name="Borenstein D."/>
            <person name="Chapman S.B."/>
            <person name="Chen Z."/>
            <person name="Engels R."/>
            <person name="Freedman E."/>
            <person name="Gellesch M."/>
            <person name="Goldberg J."/>
            <person name="Griggs A."/>
            <person name="Gujja S."/>
            <person name="Heilman E."/>
            <person name="Heiman D."/>
            <person name="Hepburn T."/>
            <person name="Howarth C."/>
            <person name="Jen D."/>
            <person name="Larson L."/>
            <person name="Mehta T."/>
            <person name="Park D."/>
            <person name="Pearson M."/>
            <person name="Roberts A."/>
            <person name="Saif S."/>
            <person name="Shea T."/>
            <person name="Shenoy N."/>
            <person name="Sisk P."/>
            <person name="Stolte C."/>
            <person name="Sykes S."/>
            <person name="Thomson T."/>
            <person name="Walk T."/>
            <person name="White J."/>
            <person name="Yandava C."/>
            <person name="Liu Y."/>
            <person name="Xu Q."/>
            <person name="Haas B."/>
            <person name="Nusbaum C."/>
            <person name="Birren B."/>
        </authorList>
    </citation>
    <scope>NUCLEOTIDE SEQUENCE [LARGE SCALE GENOMIC DNA]</scope>
    <source>
        <strain evidence="1 2">SV-16A-US</strain>
    </source>
</reference>
<dbReference type="Proteomes" id="UP000030761">
    <property type="component" value="Unassembled WGS sequence"/>
</dbReference>
<sequence>MKDIVFTLEFDGTDSNERANEYLQKGWTLLHVGTKLVNSFEPADYETAYVVGANAEQYAEYQKEQEEDMKNDEFYPKD</sequence>
<dbReference type="EMBL" id="KN050674">
    <property type="protein sequence ID" value="KFL97325.1"/>
    <property type="molecule type" value="Genomic_DNA"/>
</dbReference>